<reference evidence="2" key="1">
    <citation type="submission" date="2021-05" db="EMBL/GenBank/DDBJ databases">
        <title>Comparative genomics of three Colletotrichum scovillei strains and genetic complementation revealed genes involved fungal growth and virulence on chili pepper.</title>
        <authorList>
            <person name="Hsieh D.-K."/>
            <person name="Chuang S.-C."/>
            <person name="Chen C.-Y."/>
            <person name="Chao Y.-T."/>
            <person name="Lu M.-Y.J."/>
            <person name="Lee M.-H."/>
            <person name="Shih M.-C."/>
        </authorList>
    </citation>
    <scope>NUCLEOTIDE SEQUENCE</scope>
    <source>
        <strain evidence="2">Coll-153</strain>
    </source>
</reference>
<name>A0A9P7UG56_9PEZI</name>
<comment type="caution">
    <text evidence="2">The sequence shown here is derived from an EMBL/GenBank/DDBJ whole genome shotgun (WGS) entry which is preliminary data.</text>
</comment>
<dbReference type="PANTHER" id="PTHR36578">
    <property type="entry name" value="CHROMOSOME 15, WHOLE GENOME SHOTGUN SEQUENCE"/>
    <property type="match status" value="1"/>
</dbReference>
<keyword evidence="1" id="KW-0732">Signal</keyword>
<organism evidence="2 3">
    <name type="scientific">Colletotrichum scovillei</name>
    <dbReference type="NCBI Taxonomy" id="1209932"/>
    <lineage>
        <taxon>Eukaryota</taxon>
        <taxon>Fungi</taxon>
        <taxon>Dikarya</taxon>
        <taxon>Ascomycota</taxon>
        <taxon>Pezizomycotina</taxon>
        <taxon>Sordariomycetes</taxon>
        <taxon>Hypocreomycetidae</taxon>
        <taxon>Glomerellales</taxon>
        <taxon>Glomerellaceae</taxon>
        <taxon>Colletotrichum</taxon>
        <taxon>Colletotrichum acutatum species complex</taxon>
    </lineage>
</organism>
<evidence type="ECO:0000256" key="1">
    <source>
        <dbReference type="SAM" id="SignalP"/>
    </source>
</evidence>
<proteinExistence type="predicted"/>
<protein>
    <submittedName>
        <fullName evidence="2">Galactose oxidase protein</fullName>
    </submittedName>
</protein>
<gene>
    <name evidence="2" type="ORF">JMJ77_007074</name>
</gene>
<feature type="signal peptide" evidence="1">
    <location>
        <begin position="1"/>
        <end position="16"/>
    </location>
</feature>
<sequence length="361" mass="37332">MRYSLNIIALAALASAAPTTTAPMDFDAIMGAAAPTLTGPPALATGQTGVYDAAAASQSAAAAVTGVASASATQSVGTYCGFINPEDPCAVQPDGYGTQVQPDTVEAFQSFAQFHKEAQSAANPSGYANTFKDLSAAVNANSYLGLYTLKSYDVAACAAKCDATNLCTGINIYVERDPSINPSGCSCTNPASISNYKCTLWGSGVDKAAAVNTGQTRDGFQVVITGSNGYEKTNTTTPTTPSGWTNPQGCGGVVHSHPSTCMGQKFFPGPFDASLCATYAAAQNAQNSKSVGLSSWASFLGYSPLKCNFFNAFMVKQNGIAKGTYCSLFTQQYNPSAASYTPSFSAGFSWSIESSWSFCSK</sequence>
<dbReference type="EMBL" id="JAESDN010000002">
    <property type="protein sequence ID" value="KAG7054596.1"/>
    <property type="molecule type" value="Genomic_DNA"/>
</dbReference>
<evidence type="ECO:0000313" key="3">
    <source>
        <dbReference type="Proteomes" id="UP000699042"/>
    </source>
</evidence>
<dbReference type="PANTHER" id="PTHR36578:SF1">
    <property type="entry name" value="APPLE DOMAIN-CONTAINING PROTEIN"/>
    <property type="match status" value="1"/>
</dbReference>
<accession>A0A9P7UG56</accession>
<feature type="chain" id="PRO_5040227231" evidence="1">
    <location>
        <begin position="17"/>
        <end position="361"/>
    </location>
</feature>
<evidence type="ECO:0000313" key="2">
    <source>
        <dbReference type="EMBL" id="KAG7054596.1"/>
    </source>
</evidence>
<keyword evidence="3" id="KW-1185">Reference proteome</keyword>
<dbReference type="Proteomes" id="UP000699042">
    <property type="component" value="Unassembled WGS sequence"/>
</dbReference>
<dbReference type="AlphaFoldDB" id="A0A9P7UG56"/>